<dbReference type="Pfam" id="PF01757">
    <property type="entry name" value="Acyl_transf_3"/>
    <property type="match status" value="1"/>
</dbReference>
<gene>
    <name evidence="3" type="ORF">HMPREF6485_2457</name>
</gene>
<keyword evidence="1" id="KW-1133">Transmembrane helix</keyword>
<feature type="transmembrane region" description="Helical" evidence="1">
    <location>
        <begin position="21"/>
        <end position="41"/>
    </location>
</feature>
<sequence>MCKKEQGSQIRIDSIRIPWLDNAKGLGILCVMFCHVSWGVLDNPNNLIEHFINTFFMYLFFMVSGYVSYHSFFRLNTWGQLLRLKNYSLLFPLFFIGIPKIILQDYYEQGVLQRNPFVTMIVDPMMRGYWFLWYLFIIRLLGKIFKLVIEYAQIHLSRTMRIILYILLTCIGLVLIKYFQYYPLFFLIGFLLHHKDYLNVLKTSDNIVGTAFMFFLIGFIICEISDMQIWFVRKFLLGLLFTPIVFIWASHTGTDSMLEKVFNLLGRYSLEIYVLHYFFLIGLLDSSLIQNLNMPEQGFLLNLLFYLMISIALIVFSLSVARVIHYNKLLELLLFGKVK</sequence>
<keyword evidence="1" id="KW-0472">Membrane</keyword>
<dbReference type="HOGENOM" id="CLU_023915_2_0_10"/>
<feature type="transmembrane region" description="Helical" evidence="1">
    <location>
        <begin position="127"/>
        <end position="142"/>
    </location>
</feature>
<dbReference type="InterPro" id="IPR002656">
    <property type="entry name" value="Acyl_transf_3_dom"/>
</dbReference>
<feature type="transmembrane region" description="Helical" evidence="1">
    <location>
        <begin position="207"/>
        <end position="224"/>
    </location>
</feature>
<dbReference type="EMBL" id="AEPD01000043">
    <property type="protein sequence ID" value="EFU29589.1"/>
    <property type="molecule type" value="Genomic_DNA"/>
</dbReference>
<feature type="transmembrane region" description="Helical" evidence="1">
    <location>
        <begin position="270"/>
        <end position="288"/>
    </location>
</feature>
<comment type="caution">
    <text evidence="3">The sequence shown here is derived from an EMBL/GenBank/DDBJ whole genome shotgun (WGS) entry which is preliminary data.</text>
</comment>
<dbReference type="PANTHER" id="PTHR37312">
    <property type="entry name" value="MEMBRANE-BOUND ACYLTRANSFERASE YKRP-RELATED"/>
    <property type="match status" value="1"/>
</dbReference>
<dbReference type="RefSeq" id="WP_004346605.1">
    <property type="nucleotide sequence ID" value="NZ_GL586311.1"/>
</dbReference>
<dbReference type="Proteomes" id="UP000003112">
    <property type="component" value="Unassembled WGS sequence"/>
</dbReference>
<keyword evidence="3" id="KW-0808">Transferase</keyword>
<dbReference type="AlphaFoldDB" id="E6KA21"/>
<reference evidence="3 4" key="1">
    <citation type="submission" date="2010-10" db="EMBL/GenBank/DDBJ databases">
        <authorList>
            <person name="Muzny D."/>
            <person name="Qin X."/>
            <person name="Deng J."/>
            <person name="Jiang H."/>
            <person name="Liu Y."/>
            <person name="Qu J."/>
            <person name="Song X.-Z."/>
            <person name="Zhang L."/>
            <person name="Thornton R."/>
            <person name="Coyle M."/>
            <person name="Francisco L."/>
            <person name="Jackson L."/>
            <person name="Javaid M."/>
            <person name="Korchina V."/>
            <person name="Kovar C."/>
            <person name="Mata R."/>
            <person name="Mathew T."/>
            <person name="Ngo R."/>
            <person name="Nguyen L."/>
            <person name="Nguyen N."/>
            <person name="Okwuonu G."/>
            <person name="Ongeri F."/>
            <person name="Pham C."/>
            <person name="Simmons D."/>
            <person name="Wilczek-Boney K."/>
            <person name="Hale W."/>
            <person name="Jakkamsetti A."/>
            <person name="Pham P."/>
            <person name="Ruth R."/>
            <person name="San Lucas F."/>
            <person name="Warren J."/>
            <person name="Zhang J."/>
            <person name="Zhao Z."/>
            <person name="Zhou C."/>
            <person name="Zhu D."/>
            <person name="Lee S."/>
            <person name="Bess C."/>
            <person name="Blankenburg K."/>
            <person name="Forbes L."/>
            <person name="Fu Q."/>
            <person name="Gubbala S."/>
            <person name="Hirani K."/>
            <person name="Jayaseelan J.C."/>
            <person name="Lara F."/>
            <person name="Munidasa M."/>
            <person name="Palculict T."/>
            <person name="Patil S."/>
            <person name="Pu L.-L."/>
            <person name="Saada N."/>
            <person name="Tang L."/>
            <person name="Weissenberger G."/>
            <person name="Zhu Y."/>
            <person name="Hemphill L."/>
            <person name="Shang Y."/>
            <person name="Youmans B."/>
            <person name="Ayvaz T."/>
            <person name="Ross M."/>
            <person name="Santibanez J."/>
            <person name="Aqrawi P."/>
            <person name="Gross S."/>
            <person name="Joshi V."/>
            <person name="Fowler G."/>
            <person name="Nazareth L."/>
            <person name="Reid J."/>
            <person name="Worley K."/>
            <person name="Petrosino J."/>
            <person name="Highlander S."/>
            <person name="Gibbs R."/>
        </authorList>
    </citation>
    <scope>NUCLEOTIDE SEQUENCE [LARGE SCALE GENOMIC DNA]</scope>
    <source>
        <strain evidence="3 4">ATCC 33574</strain>
    </source>
</reference>
<feature type="transmembrane region" description="Helical" evidence="1">
    <location>
        <begin position="300"/>
        <end position="324"/>
    </location>
</feature>
<feature type="transmembrane region" description="Helical" evidence="1">
    <location>
        <begin position="47"/>
        <end position="69"/>
    </location>
</feature>
<evidence type="ECO:0000256" key="1">
    <source>
        <dbReference type="SAM" id="Phobius"/>
    </source>
</evidence>
<keyword evidence="4" id="KW-1185">Reference proteome</keyword>
<dbReference type="GeneID" id="93537115"/>
<protein>
    <submittedName>
        <fullName evidence="3">Acyltransferase</fullName>
    </submittedName>
</protein>
<keyword evidence="1" id="KW-0812">Transmembrane</keyword>
<dbReference type="PANTHER" id="PTHR37312:SF1">
    <property type="entry name" value="MEMBRANE-BOUND ACYLTRANSFERASE YKRP-RELATED"/>
    <property type="match status" value="1"/>
</dbReference>
<proteinExistence type="predicted"/>
<dbReference type="STRING" id="873513.HMPREF6485_2457"/>
<organism evidence="3 4">
    <name type="scientific">Segatella buccae ATCC 33574</name>
    <dbReference type="NCBI Taxonomy" id="873513"/>
    <lineage>
        <taxon>Bacteria</taxon>
        <taxon>Pseudomonadati</taxon>
        <taxon>Bacteroidota</taxon>
        <taxon>Bacteroidia</taxon>
        <taxon>Bacteroidales</taxon>
        <taxon>Prevotellaceae</taxon>
        <taxon>Segatella</taxon>
    </lineage>
</organism>
<dbReference type="InterPro" id="IPR052734">
    <property type="entry name" value="Nod_factor_acetyltransferase"/>
</dbReference>
<feature type="transmembrane region" description="Helical" evidence="1">
    <location>
        <begin position="89"/>
        <end position="107"/>
    </location>
</feature>
<feature type="domain" description="Acyltransferase 3" evidence="2">
    <location>
        <begin position="18"/>
        <end position="318"/>
    </location>
</feature>
<evidence type="ECO:0000313" key="3">
    <source>
        <dbReference type="EMBL" id="EFU29589.1"/>
    </source>
</evidence>
<dbReference type="GO" id="GO:0016747">
    <property type="term" value="F:acyltransferase activity, transferring groups other than amino-acyl groups"/>
    <property type="evidence" value="ECO:0007669"/>
    <property type="project" value="InterPro"/>
</dbReference>
<accession>E6KA21</accession>
<feature type="transmembrane region" description="Helical" evidence="1">
    <location>
        <begin position="231"/>
        <end position="250"/>
    </location>
</feature>
<keyword evidence="3" id="KW-0012">Acyltransferase</keyword>
<feature type="transmembrane region" description="Helical" evidence="1">
    <location>
        <begin position="162"/>
        <end position="187"/>
    </location>
</feature>
<evidence type="ECO:0000313" key="4">
    <source>
        <dbReference type="Proteomes" id="UP000003112"/>
    </source>
</evidence>
<evidence type="ECO:0000259" key="2">
    <source>
        <dbReference type="Pfam" id="PF01757"/>
    </source>
</evidence>
<name>E6KA21_9BACT</name>